<feature type="domain" description="Solute-binding protein family 5" evidence="4">
    <location>
        <begin position="87"/>
        <end position="386"/>
    </location>
</feature>
<dbReference type="AlphaFoldDB" id="U7UWI2"/>
<accession>U7UWI2</accession>
<evidence type="ECO:0000256" key="2">
    <source>
        <dbReference type="ARBA" id="ARBA00022448"/>
    </source>
</evidence>
<comment type="similarity">
    <text evidence="1">Belongs to the bacterial solute-binding protein 5 family.</text>
</comment>
<keyword evidence="3" id="KW-0732">Signal</keyword>
<dbReference type="Proteomes" id="UP000017081">
    <property type="component" value="Unassembled WGS sequence"/>
</dbReference>
<dbReference type="Gene3D" id="3.10.105.10">
    <property type="entry name" value="Dipeptide-binding Protein, Domain 3"/>
    <property type="match status" value="1"/>
</dbReference>
<proteinExistence type="inferred from homology"/>
<keyword evidence="6" id="KW-1185">Reference proteome</keyword>
<protein>
    <recommendedName>
        <fullName evidence="4">Solute-binding protein family 5 domain-containing protein</fullName>
    </recommendedName>
</protein>
<dbReference type="Pfam" id="PF00496">
    <property type="entry name" value="SBP_bac_5"/>
    <property type="match status" value="1"/>
</dbReference>
<dbReference type="PANTHER" id="PTHR30290">
    <property type="entry name" value="PERIPLASMIC BINDING COMPONENT OF ABC TRANSPORTER"/>
    <property type="match status" value="1"/>
</dbReference>
<reference evidence="5 6" key="1">
    <citation type="submission" date="2013-08" db="EMBL/GenBank/DDBJ databases">
        <authorList>
            <person name="Weinstock G."/>
            <person name="Sodergren E."/>
            <person name="Wylie T."/>
            <person name="Fulton L."/>
            <person name="Fulton R."/>
            <person name="Fronick C."/>
            <person name="O'Laughlin M."/>
            <person name="Godfrey J."/>
            <person name="Miner T."/>
            <person name="Herter B."/>
            <person name="Appelbaum E."/>
            <person name="Cordes M."/>
            <person name="Lek S."/>
            <person name="Wollam A."/>
            <person name="Pepin K.H."/>
            <person name="Palsikar V.B."/>
            <person name="Mitreva M."/>
            <person name="Wilson R.K."/>
        </authorList>
    </citation>
    <scope>NUCLEOTIDE SEQUENCE [LARGE SCALE GENOMIC DNA]</scope>
    <source>
        <strain evidence="5 6">ATCC BAA-474</strain>
    </source>
</reference>
<organism evidence="5 6">
    <name type="scientific">Cetobacterium somerae ATCC BAA-474</name>
    <dbReference type="NCBI Taxonomy" id="1319815"/>
    <lineage>
        <taxon>Bacteria</taxon>
        <taxon>Fusobacteriati</taxon>
        <taxon>Fusobacteriota</taxon>
        <taxon>Fusobacteriia</taxon>
        <taxon>Fusobacteriales</taxon>
        <taxon>Fusobacteriaceae</taxon>
        <taxon>Cetobacterium</taxon>
    </lineage>
</organism>
<evidence type="ECO:0000313" key="6">
    <source>
        <dbReference type="Proteomes" id="UP000017081"/>
    </source>
</evidence>
<dbReference type="eggNOG" id="COG0747">
    <property type="taxonomic scope" value="Bacteria"/>
</dbReference>
<name>U7UWI2_9FUSO</name>
<dbReference type="CDD" id="cd00995">
    <property type="entry name" value="PBP2_NikA_DppA_OppA_like"/>
    <property type="match status" value="1"/>
</dbReference>
<dbReference type="PANTHER" id="PTHR30290:SF9">
    <property type="entry name" value="OLIGOPEPTIDE-BINDING PROTEIN APPA"/>
    <property type="match status" value="1"/>
</dbReference>
<dbReference type="GO" id="GO:0015833">
    <property type="term" value="P:peptide transport"/>
    <property type="evidence" value="ECO:0007669"/>
    <property type="project" value="TreeGrafter"/>
</dbReference>
<dbReference type="SUPFAM" id="SSF53850">
    <property type="entry name" value="Periplasmic binding protein-like II"/>
    <property type="match status" value="1"/>
</dbReference>
<dbReference type="STRING" id="1319815.HMPREF0202_02912"/>
<evidence type="ECO:0000313" key="5">
    <source>
        <dbReference type="EMBL" id="ERT63274.1"/>
    </source>
</evidence>
<dbReference type="GO" id="GO:1904680">
    <property type="term" value="F:peptide transmembrane transporter activity"/>
    <property type="evidence" value="ECO:0007669"/>
    <property type="project" value="TreeGrafter"/>
</dbReference>
<evidence type="ECO:0000256" key="3">
    <source>
        <dbReference type="ARBA" id="ARBA00022729"/>
    </source>
</evidence>
<dbReference type="Gene3D" id="3.40.190.10">
    <property type="entry name" value="Periplasmic binding protein-like II"/>
    <property type="match status" value="1"/>
</dbReference>
<dbReference type="InterPro" id="IPR039424">
    <property type="entry name" value="SBP_5"/>
</dbReference>
<comment type="caution">
    <text evidence="5">The sequence shown here is derived from an EMBL/GenBank/DDBJ whole genome shotgun (WGS) entry which is preliminary data.</text>
</comment>
<dbReference type="EMBL" id="AXZF01000201">
    <property type="protein sequence ID" value="ERT63274.1"/>
    <property type="molecule type" value="Genomic_DNA"/>
</dbReference>
<gene>
    <name evidence="5" type="ORF">HMPREF0202_02912</name>
</gene>
<evidence type="ECO:0000256" key="1">
    <source>
        <dbReference type="ARBA" id="ARBA00005695"/>
    </source>
</evidence>
<keyword evidence="2" id="KW-0813">Transport</keyword>
<evidence type="ECO:0000259" key="4">
    <source>
        <dbReference type="Pfam" id="PF00496"/>
    </source>
</evidence>
<dbReference type="RefSeq" id="WP_023052429.1">
    <property type="nucleotide sequence ID" value="NZ_CP173060.2"/>
</dbReference>
<sequence>MKKIILSGILLGSLALVGCGKEKEKNIIIGTPSRIKKLDPMVSNDIPSLLVTNQIFETFLYYENKELKSNVLDKYIFVNDTLELTPKKDLKFSNGDSVTIEDFKNSLERTLTHPGCKFLTGNIETIKINGDKIVITFKVATPSILNNMTYPMIVLLKETDKGLVGTGSFKLDKEDIDTIELSPNNYSKNPGKNKIIFRAIPEDNARTMALEAEEIQINTNVPPVDKKLVKSKGIEVIETPSVTTEMVWFNNEKLTLEERVKISKAINKRDLIATSLEGSGTIATSMIPETSYGFSPNTKEIEVEDVKIDRTLKIILNDVGTRKTNAQIIQANLKEVGIESEIIILDWAKYLDSSAKGEHDLLLGGWVNGTFDAEGVLYPLFHSQNAPEAGRRTMCSILF</sequence>
<dbReference type="InterPro" id="IPR000914">
    <property type="entry name" value="SBP_5_dom"/>
</dbReference>
<dbReference type="Gene3D" id="3.90.76.10">
    <property type="entry name" value="Dipeptide-binding Protein, Domain 1"/>
    <property type="match status" value="1"/>
</dbReference>
<dbReference type="HOGENOM" id="CLU_690184_0_0_0"/>
<dbReference type="PROSITE" id="PS51257">
    <property type="entry name" value="PROKAR_LIPOPROTEIN"/>
    <property type="match status" value="1"/>
</dbReference>